<reference evidence="3 4" key="1">
    <citation type="submission" date="2017-09" db="EMBL/GenBank/DDBJ databases">
        <title>WGS assembly of Aquilegia coerulea Goldsmith.</title>
        <authorList>
            <person name="Hodges S."/>
            <person name="Kramer E."/>
            <person name="Nordborg M."/>
            <person name="Tomkins J."/>
            <person name="Borevitz J."/>
            <person name="Derieg N."/>
            <person name="Yan J."/>
            <person name="Mihaltcheva S."/>
            <person name="Hayes R.D."/>
            <person name="Rokhsar D."/>
        </authorList>
    </citation>
    <scope>NUCLEOTIDE SEQUENCE [LARGE SCALE GENOMIC DNA]</scope>
    <source>
        <strain evidence="4">cv. Goldsmith</strain>
    </source>
</reference>
<accession>A0A2G5E2U0</accession>
<evidence type="ECO:0000256" key="1">
    <source>
        <dbReference type="SAM" id="Coils"/>
    </source>
</evidence>
<dbReference type="EMBL" id="KZ305030">
    <property type="protein sequence ID" value="PIA50065.1"/>
    <property type="molecule type" value="Genomic_DNA"/>
</dbReference>
<gene>
    <name evidence="3" type="ORF">AQUCO_01300655v1</name>
</gene>
<keyword evidence="1" id="KW-0175">Coiled coil</keyword>
<feature type="coiled-coil region" evidence="1">
    <location>
        <begin position="86"/>
        <end position="113"/>
    </location>
</feature>
<keyword evidence="4" id="KW-1185">Reference proteome</keyword>
<organism evidence="3 4">
    <name type="scientific">Aquilegia coerulea</name>
    <name type="common">Rocky mountain columbine</name>
    <dbReference type="NCBI Taxonomy" id="218851"/>
    <lineage>
        <taxon>Eukaryota</taxon>
        <taxon>Viridiplantae</taxon>
        <taxon>Streptophyta</taxon>
        <taxon>Embryophyta</taxon>
        <taxon>Tracheophyta</taxon>
        <taxon>Spermatophyta</taxon>
        <taxon>Magnoliopsida</taxon>
        <taxon>Ranunculales</taxon>
        <taxon>Ranunculaceae</taxon>
        <taxon>Thalictroideae</taxon>
        <taxon>Aquilegia</taxon>
    </lineage>
</organism>
<feature type="compositionally biased region" description="Low complexity" evidence="2">
    <location>
        <begin position="33"/>
        <end position="49"/>
    </location>
</feature>
<dbReference type="Proteomes" id="UP000230069">
    <property type="component" value="Unassembled WGS sequence"/>
</dbReference>
<evidence type="ECO:0000256" key="2">
    <source>
        <dbReference type="SAM" id="MobiDB-lite"/>
    </source>
</evidence>
<protein>
    <submittedName>
        <fullName evidence="3">Uncharacterized protein</fullName>
    </submittedName>
</protein>
<dbReference type="PANTHER" id="PTHR47587:SF2">
    <property type="entry name" value="OS05G0103500 PROTEIN"/>
    <property type="match status" value="1"/>
</dbReference>
<dbReference type="OrthoDB" id="70030at2759"/>
<dbReference type="STRING" id="218851.A0A2G5E2U0"/>
<feature type="region of interest" description="Disordered" evidence="2">
    <location>
        <begin position="18"/>
        <end position="65"/>
    </location>
</feature>
<name>A0A2G5E2U0_AQUCA</name>
<dbReference type="PANTHER" id="PTHR47587">
    <property type="entry name" value="OS05G0103500 PROTEIN"/>
    <property type="match status" value="1"/>
</dbReference>
<sequence>MGDPFTIQISSKLINQLAQEADKPKKKTKKPKPNVQKKPQQPQTNVQPKTDGFETHQGAPAAVWPHQSPLFMPVAPSPAQVANAELDAIRSILQESEKVVERLQKQEDNMVQEVTQRAKELHDKEFKLPYQKPMPCLAEKDACLECYKEYAKDPLKCANVVKSYADCTRKIRQ</sequence>
<dbReference type="AlphaFoldDB" id="A0A2G5E2U0"/>
<evidence type="ECO:0000313" key="4">
    <source>
        <dbReference type="Proteomes" id="UP000230069"/>
    </source>
</evidence>
<dbReference type="FunCoup" id="A0A2G5E2U0">
    <property type="interactions" value="887"/>
</dbReference>
<proteinExistence type="predicted"/>
<evidence type="ECO:0000313" key="3">
    <source>
        <dbReference type="EMBL" id="PIA50065.1"/>
    </source>
</evidence>
<dbReference type="InParanoid" id="A0A2G5E2U0"/>